<gene>
    <name evidence="8" type="ORF">CCYN74_30156</name>
</gene>
<evidence type="ECO:0000256" key="1">
    <source>
        <dbReference type="ARBA" id="ARBA00005382"/>
    </source>
</evidence>
<evidence type="ECO:0000259" key="6">
    <source>
        <dbReference type="Pfam" id="PF02055"/>
    </source>
</evidence>
<proteinExistence type="inferred from homology"/>
<evidence type="ECO:0000256" key="5">
    <source>
        <dbReference type="SAM" id="SignalP"/>
    </source>
</evidence>
<dbReference type="GO" id="GO:0006680">
    <property type="term" value="P:glucosylceramide catabolic process"/>
    <property type="evidence" value="ECO:0007669"/>
    <property type="project" value="TreeGrafter"/>
</dbReference>
<dbReference type="InterPro" id="IPR033452">
    <property type="entry name" value="GH30_C"/>
</dbReference>
<dbReference type="SUPFAM" id="SSF51445">
    <property type="entry name" value="(Trans)glycosidases"/>
    <property type="match status" value="1"/>
</dbReference>
<feature type="domain" description="Glycosyl hydrolase family 30 beta sandwich" evidence="7">
    <location>
        <begin position="424"/>
        <end position="484"/>
    </location>
</feature>
<dbReference type="OrthoDB" id="9806701at2"/>
<comment type="similarity">
    <text evidence="1 4">Belongs to the glycosyl hydrolase 30 family.</text>
</comment>
<organism evidence="8 9">
    <name type="scientific">Capnocytophaga cynodegmi</name>
    <dbReference type="NCBI Taxonomy" id="28189"/>
    <lineage>
        <taxon>Bacteria</taxon>
        <taxon>Pseudomonadati</taxon>
        <taxon>Bacteroidota</taxon>
        <taxon>Flavobacteriia</taxon>
        <taxon>Flavobacteriales</taxon>
        <taxon>Flavobacteriaceae</taxon>
        <taxon>Capnocytophaga</taxon>
    </lineage>
</organism>
<dbReference type="InterPro" id="IPR017853">
    <property type="entry name" value="GH"/>
</dbReference>
<accession>A0A0B7HGN0</accession>
<evidence type="ECO:0000256" key="2">
    <source>
        <dbReference type="ARBA" id="ARBA00022729"/>
    </source>
</evidence>
<feature type="domain" description="Glycosyl hydrolase family 30 TIM-barrel" evidence="6">
    <location>
        <begin position="76"/>
        <end position="421"/>
    </location>
</feature>
<evidence type="ECO:0000259" key="7">
    <source>
        <dbReference type="Pfam" id="PF17189"/>
    </source>
</evidence>
<sequence>MTRISLSYIVLGIWAVTSCTAQKSNSPETDNESVTVLITTANSEKSFHKEEINLVMNDAQTKADITLNPSEKYQSIYGFGSAITGSTCYNLLKMKPSDRTTFLKETFSTTEGLGQSYVRISIGCSDFSMSEYTLCDKEGIENFALQSEEKEYVIPILKEILTINPDVKIIGSPWTPPRWMKVNNLKDLKPHYEWTSGHLNPKHYDDYALYFVKWLQAMKSHGIEVDAVTIQNEPLNRGNSASLFMGWQEQLDFIKKSLGKRFKQEGITTKIYLFDHNFNYDNMADQKDYPLHIYSDKEASSYIAGAAYHNYGGHYDELQKIHLAQPDKELIFTETSIGEWNDGRNLSARLLDDMEHIGIGILNNWGKAVIVWNLMLDEKGAPNREGGCKTCYGAVDISSSDYKTITKNSHYYVIGHLSSVIKPNAVRIQSQTNNKNILCTSFKNSDGSYALVLLNRASSDEEITINDNKKHFKYSIPARSVASFLWNN</sequence>
<dbReference type="RefSeq" id="WP_018278318.1">
    <property type="nucleotide sequence ID" value="NZ_CDOF01000053.1"/>
</dbReference>
<dbReference type="PRINTS" id="PR00843">
    <property type="entry name" value="GLHYDRLASE30"/>
</dbReference>
<dbReference type="Gene3D" id="2.60.40.1180">
    <property type="entry name" value="Golgi alpha-mannosidase II"/>
    <property type="match status" value="1"/>
</dbReference>
<dbReference type="Pfam" id="PF02055">
    <property type="entry name" value="Glyco_hydro_30"/>
    <property type="match status" value="1"/>
</dbReference>
<dbReference type="PANTHER" id="PTHR11069:SF23">
    <property type="entry name" value="LYSOSOMAL ACID GLUCOSYLCERAMIDASE"/>
    <property type="match status" value="1"/>
</dbReference>
<feature type="signal peptide" evidence="5">
    <location>
        <begin position="1"/>
        <end position="21"/>
    </location>
</feature>
<evidence type="ECO:0000256" key="4">
    <source>
        <dbReference type="RuleBase" id="RU361188"/>
    </source>
</evidence>
<dbReference type="Gene3D" id="3.20.20.80">
    <property type="entry name" value="Glycosidases"/>
    <property type="match status" value="1"/>
</dbReference>
<protein>
    <submittedName>
        <fullName evidence="8">Putative Glucosylceramidase</fullName>
        <ecNumber evidence="8">3.2.1.45</ecNumber>
    </submittedName>
</protein>
<dbReference type="PROSITE" id="PS51257">
    <property type="entry name" value="PROKAR_LIPOPROTEIN"/>
    <property type="match status" value="1"/>
</dbReference>
<name>A0A0B7HGN0_9FLAO</name>
<dbReference type="EMBL" id="CDOG01000023">
    <property type="protein sequence ID" value="CEN38410.1"/>
    <property type="molecule type" value="Genomic_DNA"/>
</dbReference>
<keyword evidence="4 8" id="KW-0326">Glycosidase</keyword>
<dbReference type="PANTHER" id="PTHR11069">
    <property type="entry name" value="GLUCOSYLCERAMIDASE"/>
    <property type="match status" value="1"/>
</dbReference>
<dbReference type="Proteomes" id="UP000038083">
    <property type="component" value="Unassembled WGS sequence"/>
</dbReference>
<reference evidence="8 9" key="1">
    <citation type="submission" date="2015-01" db="EMBL/GenBank/DDBJ databases">
        <authorList>
            <person name="MANFREDI Pablo"/>
        </authorList>
    </citation>
    <scope>NUCLEOTIDE SEQUENCE [LARGE SCALE GENOMIC DNA]</scope>
    <source>
        <strain evidence="8 9">Ccy74</strain>
    </source>
</reference>
<dbReference type="EC" id="3.2.1.45" evidence="8"/>
<evidence type="ECO:0000313" key="9">
    <source>
        <dbReference type="Proteomes" id="UP000038083"/>
    </source>
</evidence>
<evidence type="ECO:0000313" key="8">
    <source>
        <dbReference type="EMBL" id="CEN38410.1"/>
    </source>
</evidence>
<dbReference type="InterPro" id="IPR033453">
    <property type="entry name" value="Glyco_hydro_30_TIM-barrel"/>
</dbReference>
<dbReference type="GO" id="GO:0016020">
    <property type="term" value="C:membrane"/>
    <property type="evidence" value="ECO:0007669"/>
    <property type="project" value="GOC"/>
</dbReference>
<dbReference type="GO" id="GO:0004348">
    <property type="term" value="F:glucosylceramidase activity"/>
    <property type="evidence" value="ECO:0007669"/>
    <property type="project" value="UniProtKB-EC"/>
</dbReference>
<keyword evidence="3 4" id="KW-0378">Hydrolase</keyword>
<feature type="chain" id="PRO_5009757792" evidence="5">
    <location>
        <begin position="22"/>
        <end position="488"/>
    </location>
</feature>
<keyword evidence="2 5" id="KW-0732">Signal</keyword>
<dbReference type="Pfam" id="PF17189">
    <property type="entry name" value="Glyco_hydro_30C"/>
    <property type="match status" value="1"/>
</dbReference>
<dbReference type="AlphaFoldDB" id="A0A0B7HGN0"/>
<evidence type="ECO:0000256" key="3">
    <source>
        <dbReference type="ARBA" id="ARBA00022801"/>
    </source>
</evidence>
<dbReference type="SUPFAM" id="SSF51011">
    <property type="entry name" value="Glycosyl hydrolase domain"/>
    <property type="match status" value="1"/>
</dbReference>
<dbReference type="InterPro" id="IPR013780">
    <property type="entry name" value="Glyco_hydro_b"/>
</dbReference>
<dbReference type="InterPro" id="IPR001139">
    <property type="entry name" value="Glyco_hydro_30"/>
</dbReference>